<dbReference type="OrthoDB" id="432172at2759"/>
<dbReference type="Proteomes" id="UP000604046">
    <property type="component" value="Unassembled WGS sequence"/>
</dbReference>
<proteinExistence type="predicted"/>
<accession>A0A812PQ05</accession>
<protein>
    <submittedName>
        <fullName evidence="1">Uncharacterized protein</fullName>
    </submittedName>
</protein>
<name>A0A812PQ05_9DINO</name>
<comment type="caution">
    <text evidence="1">The sequence shown here is derived from an EMBL/GenBank/DDBJ whole genome shotgun (WGS) entry which is preliminary data.</text>
</comment>
<reference evidence="1" key="1">
    <citation type="submission" date="2021-02" db="EMBL/GenBank/DDBJ databases">
        <authorList>
            <person name="Dougan E. K."/>
            <person name="Rhodes N."/>
            <person name="Thang M."/>
            <person name="Chan C."/>
        </authorList>
    </citation>
    <scope>NUCLEOTIDE SEQUENCE</scope>
</reference>
<evidence type="ECO:0000313" key="1">
    <source>
        <dbReference type="EMBL" id="CAE7365972.1"/>
    </source>
</evidence>
<gene>
    <name evidence="1" type="ORF">SNAT2548_LOCUS19860</name>
</gene>
<sequence>MAAPAKSRRLADGQRARRAAAPRACVGVGCLALCARGAQHLFPMGGGLHLEPCASLPMDRLVNLSSVARDAEAQARKFTEDDYFVLEAEAVLAKALKRLEAPNAGDAAAQAAKDLRNTPVFAEA</sequence>
<dbReference type="EMBL" id="CAJNDS010002191">
    <property type="protein sequence ID" value="CAE7365972.1"/>
    <property type="molecule type" value="Genomic_DNA"/>
</dbReference>
<keyword evidence="2" id="KW-1185">Reference proteome</keyword>
<organism evidence="1 2">
    <name type="scientific">Symbiodinium natans</name>
    <dbReference type="NCBI Taxonomy" id="878477"/>
    <lineage>
        <taxon>Eukaryota</taxon>
        <taxon>Sar</taxon>
        <taxon>Alveolata</taxon>
        <taxon>Dinophyceae</taxon>
        <taxon>Suessiales</taxon>
        <taxon>Symbiodiniaceae</taxon>
        <taxon>Symbiodinium</taxon>
    </lineage>
</organism>
<evidence type="ECO:0000313" key="2">
    <source>
        <dbReference type="Proteomes" id="UP000604046"/>
    </source>
</evidence>
<dbReference type="AlphaFoldDB" id="A0A812PQ05"/>